<accession>A0ABR7XVA3</accession>
<keyword evidence="4" id="KW-1185">Reference proteome</keyword>
<dbReference type="Pfam" id="PF18942">
    <property type="entry name" value="DUF5689"/>
    <property type="match status" value="1"/>
</dbReference>
<dbReference type="Pfam" id="PF19190">
    <property type="entry name" value="BACON_2"/>
    <property type="match status" value="1"/>
</dbReference>
<evidence type="ECO:0000259" key="2">
    <source>
        <dbReference type="Pfam" id="PF19190"/>
    </source>
</evidence>
<dbReference type="CDD" id="cd14948">
    <property type="entry name" value="BACON"/>
    <property type="match status" value="1"/>
</dbReference>
<name>A0ABR7XVA3_9SPHI</name>
<dbReference type="Proteomes" id="UP000651112">
    <property type="component" value="Unassembled WGS sequence"/>
</dbReference>
<comment type="caution">
    <text evidence="3">The sequence shown here is derived from an EMBL/GenBank/DDBJ whole genome shotgun (WGS) entry which is preliminary data.</text>
</comment>
<feature type="domain" description="BACON" evidence="2">
    <location>
        <begin position="48"/>
        <end position="112"/>
    </location>
</feature>
<dbReference type="Gene3D" id="2.60.40.10">
    <property type="entry name" value="Immunoglobulins"/>
    <property type="match status" value="1"/>
</dbReference>
<dbReference type="PROSITE" id="PS51257">
    <property type="entry name" value="PROKAR_LIPOPROTEIN"/>
    <property type="match status" value="1"/>
</dbReference>
<protein>
    <submittedName>
        <fullName evidence="3">BACON domain-containing protein</fullName>
    </submittedName>
</protein>
<feature type="domain" description="DUF5689" evidence="1">
    <location>
        <begin position="248"/>
        <end position="430"/>
    </location>
</feature>
<dbReference type="InterPro" id="IPR013783">
    <property type="entry name" value="Ig-like_fold"/>
</dbReference>
<sequence>MLNKKYYKQILPSVFSVASVLLFLVTFMSCSKEMEMADTLEISNVNPVVKADGGSISIDVSSNTSWKMGEIEVAWLKVENTAGTGDGQLRLTCDENDAVQARSVEFFIVTVKDGKYHKIKITQLSSDPFLTLEENEMEVGSRPRNHEIKLNSNIPSEAIAVEIIYEKEESSGWVVGVNVEQEALKFQTTLNTLDEERVATVILSYEDTGGEDIEVWDKITITQMAAGNDGPPEQKDFGYVNGLPLGGIDENISVVGNIVSRGTSKNFRNNTYIIQDENSRAIAFESTESLTFNRYDKIHLLLDGAQIASFKDCGTEYRVIRGISTANILSREADASFSPQRLYIADLTEDHLLSVVTLKDVEFAMPHGGYANFHEFYVTQSYADYATRHYAAPIRDIQSSIAHLITNRDVEYRRKSVPKGAGTITGMVVKITESAYGNFGGYAIRHLEESDIAINPNRASGFSNILVEWELEPTTGFPDGTPNLPPTTGSASATLQKDGGTGFYAANTLNGIYLIDKYRGDKPGANTIIANSSYNVNSWGTGRYWIMDNVSTLGITSSLFLQFEAVSISSTGTGGGPRDFVVEYSLDGDNWNQIAAYQLSGQIAANQVQNVTAGLKVFTYNLPNELLNKPNIKIRLLNINNTSVNGGSIAIPGSTSRLGHFSIRYNK</sequence>
<gene>
    <name evidence="3" type="ORF">H8B21_15585</name>
</gene>
<dbReference type="RefSeq" id="WP_190314661.1">
    <property type="nucleotide sequence ID" value="NZ_JACNYL010000003.1"/>
</dbReference>
<dbReference type="InterPro" id="IPR043744">
    <property type="entry name" value="DUF5689"/>
</dbReference>
<proteinExistence type="predicted"/>
<evidence type="ECO:0000259" key="1">
    <source>
        <dbReference type="Pfam" id="PF18942"/>
    </source>
</evidence>
<reference evidence="3 4" key="1">
    <citation type="submission" date="2020-08" db="EMBL/GenBank/DDBJ databases">
        <title>Sphingobacterium sp. DN00404 isolated from aquaculture water.</title>
        <authorList>
            <person name="Zhang M."/>
        </authorList>
    </citation>
    <scope>NUCLEOTIDE SEQUENCE [LARGE SCALE GENOMIC DNA]</scope>
    <source>
        <strain evidence="3 4">KCTC 42746</strain>
    </source>
</reference>
<dbReference type="InterPro" id="IPR024361">
    <property type="entry name" value="BACON"/>
</dbReference>
<dbReference type="EMBL" id="JACNYL010000003">
    <property type="protein sequence ID" value="MBD1422992.1"/>
    <property type="molecule type" value="Genomic_DNA"/>
</dbReference>
<organism evidence="3 4">
    <name type="scientific">Sphingobacterium chuzhouense</name>
    <dbReference type="NCBI Taxonomy" id="1742264"/>
    <lineage>
        <taxon>Bacteria</taxon>
        <taxon>Pseudomonadati</taxon>
        <taxon>Bacteroidota</taxon>
        <taxon>Sphingobacteriia</taxon>
        <taxon>Sphingobacteriales</taxon>
        <taxon>Sphingobacteriaceae</taxon>
        <taxon>Sphingobacterium</taxon>
    </lineage>
</organism>
<evidence type="ECO:0000313" key="4">
    <source>
        <dbReference type="Proteomes" id="UP000651112"/>
    </source>
</evidence>
<evidence type="ECO:0000313" key="3">
    <source>
        <dbReference type="EMBL" id="MBD1422992.1"/>
    </source>
</evidence>